<name>A0A5B9MHP0_9BACT</name>
<protein>
    <submittedName>
        <fullName evidence="1">Uncharacterized protein</fullName>
    </submittedName>
</protein>
<proteinExistence type="predicted"/>
<evidence type="ECO:0000313" key="2">
    <source>
        <dbReference type="Proteomes" id="UP000321353"/>
    </source>
</evidence>
<dbReference type="Proteomes" id="UP000321353">
    <property type="component" value="Chromosome"/>
</dbReference>
<accession>A0A5B9MHP0</accession>
<sequence length="68" mass="7709">MEQAGSVTWGDDSRQLISVNREGPYCCLLESATKDPRPAGNCIYRERKKPHVAHARLLDHLLESDFLI</sequence>
<reference evidence="1 2" key="1">
    <citation type="submission" date="2019-02" db="EMBL/GenBank/DDBJ databases">
        <title>Planctomycetal bacteria perform biofilm scaping via a novel small molecule.</title>
        <authorList>
            <person name="Jeske O."/>
            <person name="Boedeker C."/>
            <person name="Wiegand S."/>
            <person name="Breitling P."/>
            <person name="Kallscheuer N."/>
            <person name="Jogler M."/>
            <person name="Rohde M."/>
            <person name="Petersen J."/>
            <person name="Medema M.H."/>
            <person name="Surup F."/>
            <person name="Jogler C."/>
        </authorList>
    </citation>
    <scope>NUCLEOTIDE SEQUENCE [LARGE SCALE GENOMIC DNA]</scope>
    <source>
        <strain evidence="1 2">Mal15</strain>
    </source>
</reference>
<organism evidence="1 2">
    <name type="scientific">Stieleria maiorica</name>
    <dbReference type="NCBI Taxonomy" id="2795974"/>
    <lineage>
        <taxon>Bacteria</taxon>
        <taxon>Pseudomonadati</taxon>
        <taxon>Planctomycetota</taxon>
        <taxon>Planctomycetia</taxon>
        <taxon>Pirellulales</taxon>
        <taxon>Pirellulaceae</taxon>
        <taxon>Stieleria</taxon>
    </lineage>
</organism>
<dbReference type="EMBL" id="CP036264">
    <property type="protein sequence ID" value="QEF99510.1"/>
    <property type="molecule type" value="Genomic_DNA"/>
</dbReference>
<gene>
    <name evidence="1" type="ORF">Mal15_35750</name>
</gene>
<evidence type="ECO:0000313" key="1">
    <source>
        <dbReference type="EMBL" id="QEF99510.1"/>
    </source>
</evidence>
<dbReference type="AlphaFoldDB" id="A0A5B9MHP0"/>
<keyword evidence="2" id="KW-1185">Reference proteome</keyword>
<dbReference type="KEGG" id="smam:Mal15_35750"/>